<protein>
    <submittedName>
        <fullName evidence="2">Uncharacterized protein</fullName>
    </submittedName>
</protein>
<dbReference type="KEGG" id="pasa:BAOM_0789"/>
<keyword evidence="1" id="KW-0472">Membrane</keyword>
<organism evidence="2 3">
    <name type="scientific">Peribacillus asahii</name>
    <dbReference type="NCBI Taxonomy" id="228899"/>
    <lineage>
        <taxon>Bacteria</taxon>
        <taxon>Bacillati</taxon>
        <taxon>Bacillota</taxon>
        <taxon>Bacilli</taxon>
        <taxon>Bacillales</taxon>
        <taxon>Bacillaceae</taxon>
        <taxon>Peribacillus</taxon>
    </lineage>
</organism>
<dbReference type="Proteomes" id="UP000283095">
    <property type="component" value="Chromosome"/>
</dbReference>
<sequence>MLLPYPADTYNDSLTKTFLLILFFSQLVALFVYLGFAMYKLTNDKDES</sequence>
<proteinExistence type="predicted"/>
<evidence type="ECO:0000256" key="1">
    <source>
        <dbReference type="SAM" id="Phobius"/>
    </source>
</evidence>
<evidence type="ECO:0000313" key="2">
    <source>
        <dbReference type="EMBL" id="AZV41401.1"/>
    </source>
</evidence>
<feature type="transmembrane region" description="Helical" evidence="1">
    <location>
        <begin position="20"/>
        <end position="39"/>
    </location>
</feature>
<evidence type="ECO:0000313" key="3">
    <source>
        <dbReference type="Proteomes" id="UP000283095"/>
    </source>
</evidence>
<keyword evidence="1" id="KW-1133">Transmembrane helix</keyword>
<keyword evidence="1" id="KW-0812">Transmembrane</keyword>
<dbReference type="AlphaFoldDB" id="A0A3T0KME4"/>
<gene>
    <name evidence="2" type="ORF">BAOM_0789</name>
</gene>
<dbReference type="EMBL" id="CP026095">
    <property type="protein sequence ID" value="AZV41401.1"/>
    <property type="molecule type" value="Genomic_DNA"/>
</dbReference>
<accession>A0A3T0KME4</accession>
<reference evidence="2 3" key="1">
    <citation type="submission" date="2018-01" db="EMBL/GenBank/DDBJ databases">
        <title>Bacillus asahii Genome sequencing and assembly.</title>
        <authorList>
            <person name="Jiang H."/>
            <person name="Feng Y."/>
            <person name="Zhao F."/>
            <person name="Lin X."/>
        </authorList>
    </citation>
    <scope>NUCLEOTIDE SEQUENCE [LARGE SCALE GENOMIC DNA]</scope>
    <source>
        <strain evidence="2 3">OM18</strain>
    </source>
</reference>
<name>A0A3T0KME4_9BACI</name>